<evidence type="ECO:0000313" key="2">
    <source>
        <dbReference type="EMBL" id="ELS51587.1"/>
    </source>
</evidence>
<gene>
    <name evidence="2" type="ORF">STVIR_7464</name>
</gene>
<sequence length="56" mass="6246">MRMPSTPPVLRVPRAAGQPGEHSPDGLPAHRVRAVARQRGYTERHGPCPRDRDPVR</sequence>
<feature type="compositionally biased region" description="Basic and acidic residues" evidence="1">
    <location>
        <begin position="40"/>
        <end position="56"/>
    </location>
</feature>
<organism evidence="2 3">
    <name type="scientific">Streptomyces viridochromogenes Tue57</name>
    <dbReference type="NCBI Taxonomy" id="1160705"/>
    <lineage>
        <taxon>Bacteria</taxon>
        <taxon>Bacillati</taxon>
        <taxon>Actinomycetota</taxon>
        <taxon>Actinomycetes</taxon>
        <taxon>Kitasatosporales</taxon>
        <taxon>Streptomycetaceae</taxon>
        <taxon>Streptomyces</taxon>
    </lineage>
</organism>
<evidence type="ECO:0000256" key="1">
    <source>
        <dbReference type="SAM" id="MobiDB-lite"/>
    </source>
</evidence>
<feature type="region of interest" description="Disordered" evidence="1">
    <location>
        <begin position="37"/>
        <end position="56"/>
    </location>
</feature>
<feature type="region of interest" description="Disordered" evidence="1">
    <location>
        <begin position="1"/>
        <end position="31"/>
    </location>
</feature>
<name>L8P8F6_STRVR</name>
<dbReference type="EMBL" id="AMLP01000230">
    <property type="protein sequence ID" value="ELS51587.1"/>
    <property type="molecule type" value="Genomic_DNA"/>
</dbReference>
<evidence type="ECO:0000313" key="3">
    <source>
        <dbReference type="Proteomes" id="UP000011205"/>
    </source>
</evidence>
<comment type="caution">
    <text evidence="2">The sequence shown here is derived from an EMBL/GenBank/DDBJ whole genome shotgun (WGS) entry which is preliminary data.</text>
</comment>
<reference evidence="2 3" key="1">
    <citation type="journal article" date="2013" name="Genome Announc.">
        <title>Draft Genome Sequence of Streptomyces viridochromogenes Strain Tu57, Producer of Avilamycin.</title>
        <authorList>
            <person name="Gruning B.A."/>
            <person name="Erxleben A."/>
            <person name="Hahnlein A."/>
            <person name="Gunther S."/>
        </authorList>
    </citation>
    <scope>NUCLEOTIDE SEQUENCE [LARGE SCALE GENOMIC DNA]</scope>
    <source>
        <strain evidence="2 3">Tue57</strain>
    </source>
</reference>
<dbReference type="PATRIC" id="fig|1160705.3.peg.7375"/>
<protein>
    <submittedName>
        <fullName evidence="2">Uncharacterized protein</fullName>
    </submittedName>
</protein>
<proteinExistence type="predicted"/>
<dbReference type="AlphaFoldDB" id="L8P8F6"/>
<accession>L8P8F6</accession>
<dbReference type="Proteomes" id="UP000011205">
    <property type="component" value="Unassembled WGS sequence"/>
</dbReference>